<proteinExistence type="predicted"/>
<gene>
    <name evidence="2" type="ORF">CA13_32730</name>
</gene>
<feature type="transmembrane region" description="Helical" evidence="1">
    <location>
        <begin position="17"/>
        <end position="37"/>
    </location>
</feature>
<comment type="caution">
    <text evidence="2">The sequence shown here is derived from an EMBL/GenBank/DDBJ whole genome shotgun (WGS) entry which is preliminary data.</text>
</comment>
<sequence length="159" mass="17728">MTQLLLHPDDISQLKRWLWINVKCVVVVVVLFLLSGVRGSGSSADEQLRGQVSLESTLALPVETELRLLNAHQPRPIPPTGWRRTNHGWEHTSTWPSDIVAGEKKSISELIAIQEAREPMWLQVTLGKVRGVPPLMIALIQITAIAVLISIGRHKRVES</sequence>
<keyword evidence="1" id="KW-1133">Transmembrane helix</keyword>
<organism evidence="2 3">
    <name type="scientific">Novipirellula herctigrandis</name>
    <dbReference type="NCBI Taxonomy" id="2527986"/>
    <lineage>
        <taxon>Bacteria</taxon>
        <taxon>Pseudomonadati</taxon>
        <taxon>Planctomycetota</taxon>
        <taxon>Planctomycetia</taxon>
        <taxon>Pirellulales</taxon>
        <taxon>Pirellulaceae</taxon>
        <taxon>Novipirellula</taxon>
    </lineage>
</organism>
<dbReference type="Proteomes" id="UP000315010">
    <property type="component" value="Unassembled WGS sequence"/>
</dbReference>
<keyword evidence="1" id="KW-0472">Membrane</keyword>
<protein>
    <submittedName>
        <fullName evidence="2">Uncharacterized protein</fullName>
    </submittedName>
</protein>
<dbReference type="AlphaFoldDB" id="A0A5C5Z3P5"/>
<dbReference type="EMBL" id="SJPJ01000001">
    <property type="protein sequence ID" value="TWT81820.1"/>
    <property type="molecule type" value="Genomic_DNA"/>
</dbReference>
<keyword evidence="3" id="KW-1185">Reference proteome</keyword>
<evidence type="ECO:0000313" key="2">
    <source>
        <dbReference type="EMBL" id="TWT81820.1"/>
    </source>
</evidence>
<keyword evidence="1" id="KW-0812">Transmembrane</keyword>
<evidence type="ECO:0000256" key="1">
    <source>
        <dbReference type="SAM" id="Phobius"/>
    </source>
</evidence>
<feature type="transmembrane region" description="Helical" evidence="1">
    <location>
        <begin position="131"/>
        <end position="151"/>
    </location>
</feature>
<evidence type="ECO:0000313" key="3">
    <source>
        <dbReference type="Proteomes" id="UP000315010"/>
    </source>
</evidence>
<dbReference type="OrthoDB" id="283006at2"/>
<reference evidence="2 3" key="1">
    <citation type="submission" date="2019-02" db="EMBL/GenBank/DDBJ databases">
        <title>Deep-cultivation of Planctomycetes and their phenomic and genomic characterization uncovers novel biology.</title>
        <authorList>
            <person name="Wiegand S."/>
            <person name="Jogler M."/>
            <person name="Boedeker C."/>
            <person name="Pinto D."/>
            <person name="Vollmers J."/>
            <person name="Rivas-Marin E."/>
            <person name="Kohn T."/>
            <person name="Peeters S.H."/>
            <person name="Heuer A."/>
            <person name="Rast P."/>
            <person name="Oberbeckmann S."/>
            <person name="Bunk B."/>
            <person name="Jeske O."/>
            <person name="Meyerdierks A."/>
            <person name="Storesund J.E."/>
            <person name="Kallscheuer N."/>
            <person name="Luecker S."/>
            <person name="Lage O.M."/>
            <person name="Pohl T."/>
            <person name="Merkel B.J."/>
            <person name="Hornburger P."/>
            <person name="Mueller R.-W."/>
            <person name="Bruemmer F."/>
            <person name="Labrenz M."/>
            <person name="Spormann A.M."/>
            <person name="Op Den Camp H."/>
            <person name="Overmann J."/>
            <person name="Amann R."/>
            <person name="Jetten M.S.M."/>
            <person name="Mascher T."/>
            <person name="Medema M.H."/>
            <person name="Devos D.P."/>
            <person name="Kaster A.-K."/>
            <person name="Ovreas L."/>
            <person name="Rohde M."/>
            <person name="Galperin M.Y."/>
            <person name="Jogler C."/>
        </authorList>
    </citation>
    <scope>NUCLEOTIDE SEQUENCE [LARGE SCALE GENOMIC DNA]</scope>
    <source>
        <strain evidence="2 3">CA13</strain>
    </source>
</reference>
<name>A0A5C5Z3P5_9BACT</name>
<dbReference type="RefSeq" id="WP_146397956.1">
    <property type="nucleotide sequence ID" value="NZ_SJPJ01000001.1"/>
</dbReference>
<accession>A0A5C5Z3P5</accession>